<dbReference type="PANTHER" id="PTHR14305:SF0">
    <property type="entry name" value="E3 UBIQUITIN-PROTEIN LIGASE CCNB1IP1"/>
    <property type="match status" value="1"/>
</dbReference>
<gene>
    <name evidence="4" type="ORF">NXF25_021113</name>
</gene>
<evidence type="ECO:0000313" key="4">
    <source>
        <dbReference type="EMBL" id="KAK9397752.1"/>
    </source>
</evidence>
<dbReference type="InterPro" id="IPR042448">
    <property type="entry name" value="CCNB1IP1"/>
</dbReference>
<evidence type="ECO:0000313" key="5">
    <source>
        <dbReference type="Proteomes" id="UP001474421"/>
    </source>
</evidence>
<dbReference type="SMART" id="SM00028">
    <property type="entry name" value="TPR"/>
    <property type="match status" value="4"/>
</dbReference>
<evidence type="ECO:0000256" key="2">
    <source>
        <dbReference type="SAM" id="Coils"/>
    </source>
</evidence>
<accession>A0AAW1B8C8</accession>
<protein>
    <recommendedName>
        <fullName evidence="3">Tetratricopeptide repeat protein 5 OB fold domain-containing protein</fullName>
    </recommendedName>
</protein>
<comment type="caution">
    <text evidence="4">The sequence shown here is derived from an EMBL/GenBank/DDBJ whole genome shotgun (WGS) entry which is preliminary data.</text>
</comment>
<evidence type="ECO:0000256" key="1">
    <source>
        <dbReference type="PROSITE-ProRule" id="PRU00339"/>
    </source>
</evidence>
<dbReference type="EMBL" id="JAOTOJ010000008">
    <property type="protein sequence ID" value="KAK9397752.1"/>
    <property type="molecule type" value="Genomic_DNA"/>
</dbReference>
<keyword evidence="5" id="KW-1185">Reference proteome</keyword>
<dbReference type="InterPro" id="IPR019734">
    <property type="entry name" value="TPR_rpt"/>
</dbReference>
<dbReference type="GO" id="GO:0061630">
    <property type="term" value="F:ubiquitin protein ligase activity"/>
    <property type="evidence" value="ECO:0007669"/>
    <property type="project" value="InterPro"/>
</dbReference>
<dbReference type="InterPro" id="IPR011990">
    <property type="entry name" value="TPR-like_helical_dom_sf"/>
</dbReference>
<reference evidence="4 5" key="1">
    <citation type="journal article" date="2024" name="Proc. Natl. Acad. Sci. U.S.A.">
        <title>The genetic regulatory architecture and epigenomic basis for age-related changes in rattlesnake venom.</title>
        <authorList>
            <person name="Hogan M.P."/>
            <person name="Holding M.L."/>
            <person name="Nystrom G.S."/>
            <person name="Colston T.J."/>
            <person name="Bartlett D.A."/>
            <person name="Mason A.J."/>
            <person name="Ellsworth S.A."/>
            <person name="Rautsaw R.M."/>
            <person name="Lawrence K.C."/>
            <person name="Strickland J.L."/>
            <person name="He B."/>
            <person name="Fraser P."/>
            <person name="Margres M.J."/>
            <person name="Gilbert D.M."/>
            <person name="Gibbs H.L."/>
            <person name="Parkinson C.L."/>
            <person name="Rokyta D.R."/>
        </authorList>
    </citation>
    <scope>NUCLEOTIDE SEQUENCE [LARGE SCALE GENOMIC DNA]</scope>
    <source>
        <strain evidence="4">DRR0105</strain>
    </source>
</reference>
<dbReference type="Pfam" id="PF16669">
    <property type="entry name" value="TTC5_OB"/>
    <property type="match status" value="1"/>
</dbReference>
<dbReference type="GO" id="GO:0000795">
    <property type="term" value="C:synaptonemal complex"/>
    <property type="evidence" value="ECO:0007669"/>
    <property type="project" value="InterPro"/>
</dbReference>
<dbReference type="AlphaFoldDB" id="A0AAW1B8C8"/>
<dbReference type="Gene3D" id="2.40.50.550">
    <property type="match status" value="1"/>
</dbReference>
<sequence length="704" mass="78807">MLLCNYRKCRVKLSGYAWVTACSHIFCDQHGSGEFSRSPAVCPACTSALSGKLDIVRTELSPSEEYKAMVLAGLRPEIILDISSRALAFWTYQPPTDTSLMAHNPQDVKVHQERLYQEYTYSKAEGHLKQMEKVYTQQLQSKDMELTSMKSEVSSLKKVLEEYKKKFTELSEKLMERNRQYQKLQGLYDSLRLRNIAVANQEAGQEPAMMPQPAVFGFPLGNAARFSRNTTPIQGRHEASTSLRACKNERARERAGKGGEATAIMAEDEEENSQGRQRLQELVDHLYHFRDHYFENHSVEDAGKKRQDVQEEMEKTLQKMEAIGGLSEGRAYTLMLKGKALNVSTDYNAQSEELLSKAVKLDPELVEAWNQLGEVYWKKGDVSAAHTCFSGALSHRKNKVSLQNLSMVLRQLRTSSPDEHAQNVMDSVRQAKLAVQMDVRDGRSWYVLGNAYLSLFFNTGQNPKISQQALSAYAQAEKVDPTATCNPDLHLNRATLSKYEENYMEALEGFAHAAALDPAWPEPQQRKQQLMDFLERLSGLLENKGKVKGKKLQSMLGSLQTSHLGPCGDGHYQGPSGQKVELRRQSLSALQPGVNTGTVILGKVLFSLTTEEKVPFTFGLVDSLEGPCFAVTVYNMVQSWGVLIGDSVAIPEPYLRHHHIQHQNKSFTFSGIRVETPLVLVVNGKVQGSQNQAAATIAYQAQSE</sequence>
<keyword evidence="1" id="KW-0802">TPR repeat</keyword>
<feature type="coiled-coil region" evidence="2">
    <location>
        <begin position="146"/>
        <end position="180"/>
    </location>
</feature>
<dbReference type="InterPro" id="IPR032076">
    <property type="entry name" value="TTC5_OB"/>
</dbReference>
<name>A0AAW1B8C8_CROAD</name>
<dbReference type="SUPFAM" id="SSF48452">
    <property type="entry name" value="TPR-like"/>
    <property type="match status" value="1"/>
</dbReference>
<organism evidence="4 5">
    <name type="scientific">Crotalus adamanteus</name>
    <name type="common">Eastern diamondback rattlesnake</name>
    <dbReference type="NCBI Taxonomy" id="8729"/>
    <lineage>
        <taxon>Eukaryota</taxon>
        <taxon>Metazoa</taxon>
        <taxon>Chordata</taxon>
        <taxon>Craniata</taxon>
        <taxon>Vertebrata</taxon>
        <taxon>Euteleostomi</taxon>
        <taxon>Lepidosauria</taxon>
        <taxon>Squamata</taxon>
        <taxon>Bifurcata</taxon>
        <taxon>Unidentata</taxon>
        <taxon>Episquamata</taxon>
        <taxon>Toxicofera</taxon>
        <taxon>Serpentes</taxon>
        <taxon>Colubroidea</taxon>
        <taxon>Viperidae</taxon>
        <taxon>Crotalinae</taxon>
        <taxon>Crotalus</taxon>
    </lineage>
</organism>
<dbReference type="GO" id="GO:0007131">
    <property type="term" value="P:reciprocal meiotic recombination"/>
    <property type="evidence" value="ECO:0007669"/>
    <property type="project" value="InterPro"/>
</dbReference>
<dbReference type="InterPro" id="IPR038645">
    <property type="entry name" value="TTC5_OB_sf"/>
</dbReference>
<proteinExistence type="predicted"/>
<dbReference type="PANTHER" id="PTHR14305">
    <property type="entry name" value="E3 UBIQUITIN-PROTEIN LIGASE CCNB1IP1"/>
    <property type="match status" value="1"/>
</dbReference>
<dbReference type="Proteomes" id="UP001474421">
    <property type="component" value="Unassembled WGS sequence"/>
</dbReference>
<dbReference type="PROSITE" id="PS50005">
    <property type="entry name" value="TPR"/>
    <property type="match status" value="1"/>
</dbReference>
<feature type="repeat" description="TPR" evidence="1">
    <location>
        <begin position="366"/>
        <end position="399"/>
    </location>
</feature>
<dbReference type="Gene3D" id="1.25.40.10">
    <property type="entry name" value="Tetratricopeptide repeat domain"/>
    <property type="match status" value="1"/>
</dbReference>
<feature type="domain" description="Tetratricopeptide repeat protein 5 OB fold" evidence="3">
    <location>
        <begin position="582"/>
        <end position="695"/>
    </location>
</feature>
<keyword evidence="2" id="KW-0175">Coiled coil</keyword>
<evidence type="ECO:0000259" key="3">
    <source>
        <dbReference type="Pfam" id="PF16669"/>
    </source>
</evidence>